<evidence type="ECO:0000256" key="1">
    <source>
        <dbReference type="SAM" id="MobiDB-lite"/>
    </source>
</evidence>
<reference evidence="2" key="1">
    <citation type="journal article" date="2019" name="Sci. Rep.">
        <title>Draft genome of Tanacetum cinerariifolium, the natural source of mosquito coil.</title>
        <authorList>
            <person name="Yamashiro T."/>
            <person name="Shiraishi A."/>
            <person name="Satake H."/>
            <person name="Nakayama K."/>
        </authorList>
    </citation>
    <scope>NUCLEOTIDE SEQUENCE</scope>
</reference>
<protein>
    <submittedName>
        <fullName evidence="2">Zinc finger, CCHC-type</fullName>
    </submittedName>
</protein>
<name>A0A6L2NRH4_TANCI</name>
<dbReference type="EMBL" id="BKCJ010009475">
    <property type="protein sequence ID" value="GEU87144.1"/>
    <property type="molecule type" value="Genomic_DNA"/>
</dbReference>
<sequence>MDLYTVDYNKINDYLKQNQFKANEIRATRIAKFHDPLALYSQTLTTAPYALMENTPQQTYPSSASTLQQPLPLNNIIVQQLTPNNNNIVQQQTTPFLPLLMSMIQYKTYGTTLRVVNVYAPYYSSSSLYYRRWKRLHLIRRKLKSEGYILFGLPGSRQQKFLVLRFFDIKVAAGGYRQVKVLEFFDCSGPRQGVEDLRELLHKGAHGGHEADVFQVSNDDTAVSQRRLEDKQPEKKTNTDCLVKEQEKEYQTGWKIKTEDTTRSTYLVNRSPSSAIGLKKPVDMLGSFDDITSKVVLYRNMGFNESEEYKKTFIGSGVGTGSMQVLHGFEFEVEPLGDHTFEVEPQKNVDQGAGLQEVQTQDLIYYHLARDREQHLACKLFGYREDINKAAFAVDKIYAHDSLNFNITVACEVISKWKAGMKDDMDARSDVYVLSNGYRKCSNDSDGYYWGINQGNILSIEIVRDHSGNTLRVSQSRFYNRKLVQTLLEGHSILSLEGSLSGDCDVKKNGKWSCIYAVGSQEYQMVCTRPDIASTDVGYAGSLKANLQHMEALPTTEAGYMTFTEAWKKKMWLKGLLTESRYELRLVAARVAVSEFEGHRLDKKFAVLSRFFSNLSDVLLMMNMHVRKKSIADEASSSYNTGAKSLTPPKTLHEDSHPNSSGFRNPIAFPTEQTGRIVDSRDIWHYLSIINNIQAGEATRDTSRNGFWCRSFMIIYLRIAAGSLINSPSSASALLLKKKDGIE</sequence>
<accession>A0A6L2NRH4</accession>
<organism evidence="2">
    <name type="scientific">Tanacetum cinerariifolium</name>
    <name type="common">Dalmatian daisy</name>
    <name type="synonym">Chrysanthemum cinerariifolium</name>
    <dbReference type="NCBI Taxonomy" id="118510"/>
    <lineage>
        <taxon>Eukaryota</taxon>
        <taxon>Viridiplantae</taxon>
        <taxon>Streptophyta</taxon>
        <taxon>Embryophyta</taxon>
        <taxon>Tracheophyta</taxon>
        <taxon>Spermatophyta</taxon>
        <taxon>Magnoliopsida</taxon>
        <taxon>eudicotyledons</taxon>
        <taxon>Gunneridae</taxon>
        <taxon>Pentapetalae</taxon>
        <taxon>asterids</taxon>
        <taxon>campanulids</taxon>
        <taxon>Asterales</taxon>
        <taxon>Asteraceae</taxon>
        <taxon>Asteroideae</taxon>
        <taxon>Anthemideae</taxon>
        <taxon>Anthemidinae</taxon>
        <taxon>Tanacetum</taxon>
    </lineage>
</organism>
<gene>
    <name evidence="2" type="ORF">Tci_059122</name>
</gene>
<proteinExistence type="predicted"/>
<evidence type="ECO:0000313" key="2">
    <source>
        <dbReference type="EMBL" id="GEU87144.1"/>
    </source>
</evidence>
<feature type="region of interest" description="Disordered" evidence="1">
    <location>
        <begin position="640"/>
        <end position="666"/>
    </location>
</feature>
<dbReference type="AlphaFoldDB" id="A0A6L2NRH4"/>
<comment type="caution">
    <text evidence="2">The sequence shown here is derived from an EMBL/GenBank/DDBJ whole genome shotgun (WGS) entry which is preliminary data.</text>
</comment>